<dbReference type="Gene3D" id="3.40.50.150">
    <property type="entry name" value="Vaccinia Virus protein VP39"/>
    <property type="match status" value="1"/>
</dbReference>
<organism evidence="8 9">
    <name type="scientific">Asaccharospora irregularis DSM 2635</name>
    <dbReference type="NCBI Taxonomy" id="1121321"/>
    <lineage>
        <taxon>Bacteria</taxon>
        <taxon>Bacillati</taxon>
        <taxon>Bacillota</taxon>
        <taxon>Clostridia</taxon>
        <taxon>Peptostreptococcales</taxon>
        <taxon>Peptostreptococcaceae</taxon>
        <taxon>Asaccharospora</taxon>
    </lineage>
</organism>
<evidence type="ECO:0000313" key="8">
    <source>
        <dbReference type="EMBL" id="SHH34684.1"/>
    </source>
</evidence>
<keyword evidence="9" id="KW-1185">Reference proteome</keyword>
<dbReference type="PANTHER" id="PTHR18895">
    <property type="entry name" value="HEMK METHYLTRANSFERASE"/>
    <property type="match status" value="1"/>
</dbReference>
<dbReference type="Proteomes" id="UP000243255">
    <property type="component" value="Unassembled WGS sequence"/>
</dbReference>
<feature type="binding site" evidence="5">
    <location>
        <begin position="120"/>
        <end position="124"/>
    </location>
    <ligand>
        <name>S-adenosyl-L-methionine</name>
        <dbReference type="ChEBI" id="CHEBI:59789"/>
    </ligand>
</feature>
<evidence type="ECO:0000256" key="5">
    <source>
        <dbReference type="HAMAP-Rule" id="MF_02126"/>
    </source>
</evidence>
<dbReference type="NCBIfam" id="TIGR00536">
    <property type="entry name" value="hemK_fam"/>
    <property type="match status" value="1"/>
</dbReference>
<dbReference type="GO" id="GO:0102559">
    <property type="term" value="F:peptide chain release factor N(5)-glutamine methyltransferase activity"/>
    <property type="evidence" value="ECO:0007669"/>
    <property type="project" value="UniProtKB-EC"/>
</dbReference>
<reference evidence="9" key="1">
    <citation type="submission" date="2016-11" db="EMBL/GenBank/DDBJ databases">
        <authorList>
            <person name="Varghese N."/>
            <person name="Submissions S."/>
        </authorList>
    </citation>
    <scope>NUCLEOTIDE SEQUENCE [LARGE SCALE GENOMIC DNA]</scope>
    <source>
        <strain evidence="9">DSM 2635</strain>
    </source>
</reference>
<keyword evidence="2 5" id="KW-0808">Transferase</keyword>
<dbReference type="OrthoDB" id="9800643at2"/>
<comment type="function">
    <text evidence="5">Methylates the class 1 translation termination release factors RF1/PrfA and RF2/PrfB on the glutamine residue of the universally conserved GGQ motif.</text>
</comment>
<dbReference type="HAMAP" id="MF_02126">
    <property type="entry name" value="RF_methyltr_PrmC"/>
    <property type="match status" value="1"/>
</dbReference>
<dbReference type="STRING" id="1121321.SAMN04488530_1387"/>
<dbReference type="InterPro" id="IPR040758">
    <property type="entry name" value="PrmC_N"/>
</dbReference>
<dbReference type="InterPro" id="IPR050320">
    <property type="entry name" value="N5-glutamine_MTase"/>
</dbReference>
<protein>
    <recommendedName>
        <fullName evidence="5">Release factor glutamine methyltransferase</fullName>
        <shortName evidence="5">RF MTase</shortName>
        <ecNumber evidence="5">2.1.1.297</ecNumber>
    </recommendedName>
    <alternativeName>
        <fullName evidence="5">N5-glutamine methyltransferase PrmC</fullName>
    </alternativeName>
    <alternativeName>
        <fullName evidence="5">Protein-(glutamine-N5) MTase PrmC</fullName>
    </alternativeName>
    <alternativeName>
        <fullName evidence="5">Protein-glutamine N-methyltransferase PrmC</fullName>
    </alternativeName>
</protein>
<dbReference type="EC" id="2.1.1.297" evidence="5"/>
<dbReference type="InterPro" id="IPR019874">
    <property type="entry name" value="RF_methyltr_PrmC"/>
</dbReference>
<accession>A0A1M5S867</accession>
<dbReference type="Pfam" id="PF17827">
    <property type="entry name" value="PrmC_N"/>
    <property type="match status" value="1"/>
</dbReference>
<comment type="similarity">
    <text evidence="5">Belongs to the protein N5-glutamine methyltransferase family. PrmC subfamily.</text>
</comment>
<gene>
    <name evidence="5" type="primary">prmC</name>
    <name evidence="8" type="ORF">SAMN04488530_1387</name>
</gene>
<dbReference type="AlphaFoldDB" id="A0A1M5S867"/>
<evidence type="ECO:0000256" key="3">
    <source>
        <dbReference type="ARBA" id="ARBA00022691"/>
    </source>
</evidence>
<feature type="binding site" evidence="5">
    <location>
        <begin position="189"/>
        <end position="192"/>
    </location>
    <ligand>
        <name>substrate</name>
    </ligand>
</feature>
<dbReference type="InterPro" id="IPR002052">
    <property type="entry name" value="DNA_methylase_N6_adenine_CS"/>
</dbReference>
<evidence type="ECO:0000259" key="6">
    <source>
        <dbReference type="Pfam" id="PF05175"/>
    </source>
</evidence>
<dbReference type="RefSeq" id="WP_073127292.1">
    <property type="nucleotide sequence ID" value="NZ_BAABCH010000080.1"/>
</dbReference>
<feature type="domain" description="Release factor glutamine methyltransferase N-terminal" evidence="7">
    <location>
        <begin position="6"/>
        <end position="74"/>
    </location>
</feature>
<dbReference type="EMBL" id="FQWX01000038">
    <property type="protein sequence ID" value="SHH34684.1"/>
    <property type="molecule type" value="Genomic_DNA"/>
</dbReference>
<evidence type="ECO:0000313" key="9">
    <source>
        <dbReference type="Proteomes" id="UP000243255"/>
    </source>
</evidence>
<keyword evidence="1 5" id="KW-0489">Methyltransferase</keyword>
<dbReference type="InterPro" id="IPR029063">
    <property type="entry name" value="SAM-dependent_MTases_sf"/>
</dbReference>
<proteinExistence type="inferred from homology"/>
<keyword evidence="3 5" id="KW-0949">S-adenosyl-L-methionine</keyword>
<comment type="catalytic activity">
    <reaction evidence="4 5">
        <text>L-glutaminyl-[peptide chain release factor] + S-adenosyl-L-methionine = N(5)-methyl-L-glutaminyl-[peptide chain release factor] + S-adenosyl-L-homocysteine + H(+)</text>
        <dbReference type="Rhea" id="RHEA:42896"/>
        <dbReference type="Rhea" id="RHEA-COMP:10271"/>
        <dbReference type="Rhea" id="RHEA-COMP:10272"/>
        <dbReference type="ChEBI" id="CHEBI:15378"/>
        <dbReference type="ChEBI" id="CHEBI:30011"/>
        <dbReference type="ChEBI" id="CHEBI:57856"/>
        <dbReference type="ChEBI" id="CHEBI:59789"/>
        <dbReference type="ChEBI" id="CHEBI:61891"/>
        <dbReference type="EC" id="2.1.1.297"/>
    </reaction>
</comment>
<dbReference type="InterPro" id="IPR004556">
    <property type="entry name" value="HemK-like"/>
</dbReference>
<feature type="binding site" evidence="5">
    <location>
        <position position="143"/>
    </location>
    <ligand>
        <name>S-adenosyl-L-methionine</name>
        <dbReference type="ChEBI" id="CHEBI:59789"/>
    </ligand>
</feature>
<dbReference type="Pfam" id="PF05175">
    <property type="entry name" value="MTS"/>
    <property type="match status" value="1"/>
</dbReference>
<evidence type="ECO:0000256" key="2">
    <source>
        <dbReference type="ARBA" id="ARBA00022679"/>
    </source>
</evidence>
<evidence type="ECO:0000259" key="7">
    <source>
        <dbReference type="Pfam" id="PF17827"/>
    </source>
</evidence>
<feature type="domain" description="Methyltransferase small" evidence="6">
    <location>
        <begin position="97"/>
        <end position="198"/>
    </location>
</feature>
<dbReference type="InterPro" id="IPR007848">
    <property type="entry name" value="Small_mtfrase_dom"/>
</dbReference>
<dbReference type="NCBIfam" id="TIGR03534">
    <property type="entry name" value="RF_mod_PrmC"/>
    <property type="match status" value="1"/>
</dbReference>
<comment type="caution">
    <text evidence="5">Lacks conserved residue(s) required for the propagation of feature annotation.</text>
</comment>
<dbReference type="GO" id="GO:0032259">
    <property type="term" value="P:methylation"/>
    <property type="evidence" value="ECO:0007669"/>
    <property type="project" value="UniProtKB-KW"/>
</dbReference>
<feature type="binding site" evidence="5">
    <location>
        <position position="189"/>
    </location>
    <ligand>
        <name>S-adenosyl-L-methionine</name>
        <dbReference type="ChEBI" id="CHEBI:59789"/>
    </ligand>
</feature>
<dbReference type="PROSITE" id="PS00092">
    <property type="entry name" value="N6_MTASE"/>
    <property type="match status" value="1"/>
</dbReference>
<evidence type="ECO:0000256" key="4">
    <source>
        <dbReference type="ARBA" id="ARBA00048391"/>
    </source>
</evidence>
<name>A0A1M5S867_9FIRM</name>
<dbReference type="GO" id="GO:0003676">
    <property type="term" value="F:nucleic acid binding"/>
    <property type="evidence" value="ECO:0007669"/>
    <property type="project" value="InterPro"/>
</dbReference>
<dbReference type="Gene3D" id="1.10.8.10">
    <property type="entry name" value="DNA helicase RuvA subunit, C-terminal domain"/>
    <property type="match status" value="1"/>
</dbReference>
<evidence type="ECO:0000256" key="1">
    <source>
        <dbReference type="ARBA" id="ARBA00022603"/>
    </source>
</evidence>
<sequence length="283" mass="32268">MNIRDAIVEYSKQLDIISDTPRLDVEILLQKALGGVDRLYIHLNLSKELEIEQEEIFLRFIEERLKGRPIAYIVNNREFMGLDFYVKEGVLIPRPDTEILVEEIIELCKGKDDLDILDIGTGSGAITVSLAKYIEKSRLTSLDISEIALEIAKKNAKSNGVIDKINFIKSDLFQQIVGTNLKFDIIVSNPPYIRKRDIDELHTQVKDYEPYNALEGGIDGLDFYRNITEQSKNYLKLGGILAYEVGHDQAEEVVKIMQNNGYNKVYIKKDLQGIDRVVIGFNI</sequence>
<dbReference type="CDD" id="cd02440">
    <property type="entry name" value="AdoMet_MTases"/>
    <property type="match status" value="1"/>
</dbReference>
<dbReference type="PANTHER" id="PTHR18895:SF74">
    <property type="entry name" value="MTRF1L RELEASE FACTOR GLUTAMINE METHYLTRANSFERASE"/>
    <property type="match status" value="1"/>
</dbReference>
<dbReference type="SUPFAM" id="SSF53335">
    <property type="entry name" value="S-adenosyl-L-methionine-dependent methyltransferases"/>
    <property type="match status" value="1"/>
</dbReference>